<feature type="compositionally biased region" description="Basic and acidic residues" evidence="1">
    <location>
        <begin position="13"/>
        <end position="25"/>
    </location>
</feature>
<name>A0A9N9M333_9HELO</name>
<accession>A0A9N9M333</accession>
<dbReference type="Proteomes" id="UP000701801">
    <property type="component" value="Unassembled WGS sequence"/>
</dbReference>
<keyword evidence="3" id="KW-1185">Reference proteome</keyword>
<proteinExistence type="predicted"/>
<comment type="caution">
    <text evidence="2">The sequence shown here is derived from an EMBL/GenBank/DDBJ whole genome shotgun (WGS) entry which is preliminary data.</text>
</comment>
<sequence>MTKMPPQVPIEGQVREVDTNPDRKEAESYVEALQAEIEEKLGEVNRTILDLSRIQDKLKEEVNHLKSDNHTFEGDRESKRSRHKSNNCSYLMIIQLLSLLPTTRYSQNSADDSHATQKVLEQEIGQMLVNMPPTGHVYFLQLTFVFVSLDVLQRISS</sequence>
<reference evidence="2" key="1">
    <citation type="submission" date="2021-07" db="EMBL/GenBank/DDBJ databases">
        <authorList>
            <person name="Durling M."/>
        </authorList>
    </citation>
    <scope>NUCLEOTIDE SEQUENCE</scope>
</reference>
<feature type="region of interest" description="Disordered" evidence="1">
    <location>
        <begin position="1"/>
        <end position="25"/>
    </location>
</feature>
<gene>
    <name evidence="2" type="ORF">HYALB_00009851</name>
</gene>
<protein>
    <submittedName>
        <fullName evidence="2">Uncharacterized protein</fullName>
    </submittedName>
</protein>
<dbReference type="AlphaFoldDB" id="A0A9N9M333"/>
<evidence type="ECO:0000313" key="3">
    <source>
        <dbReference type="Proteomes" id="UP000701801"/>
    </source>
</evidence>
<dbReference type="EMBL" id="CAJVRM010000737">
    <property type="protein sequence ID" value="CAG8983755.1"/>
    <property type="molecule type" value="Genomic_DNA"/>
</dbReference>
<evidence type="ECO:0000313" key="2">
    <source>
        <dbReference type="EMBL" id="CAG8983755.1"/>
    </source>
</evidence>
<evidence type="ECO:0000256" key="1">
    <source>
        <dbReference type="SAM" id="MobiDB-lite"/>
    </source>
</evidence>
<organism evidence="2 3">
    <name type="scientific">Hymenoscyphus albidus</name>
    <dbReference type="NCBI Taxonomy" id="595503"/>
    <lineage>
        <taxon>Eukaryota</taxon>
        <taxon>Fungi</taxon>
        <taxon>Dikarya</taxon>
        <taxon>Ascomycota</taxon>
        <taxon>Pezizomycotina</taxon>
        <taxon>Leotiomycetes</taxon>
        <taxon>Helotiales</taxon>
        <taxon>Helotiaceae</taxon>
        <taxon>Hymenoscyphus</taxon>
    </lineage>
</organism>